<keyword evidence="3" id="KW-1185">Reference proteome</keyword>
<evidence type="ECO:0000256" key="1">
    <source>
        <dbReference type="SAM" id="Phobius"/>
    </source>
</evidence>
<keyword evidence="1" id="KW-0812">Transmembrane</keyword>
<reference evidence="2 3" key="1">
    <citation type="journal article" date="2018" name="J. Microbiol.">
        <title>Salicibibacter kimchii gen. nov., sp. nov., a moderately halophilic and alkalitolerant bacterium in the family Bacillaceae, isolated from kimchi.</title>
        <authorList>
            <person name="Jang J.Y."/>
            <person name="Oh Y.J."/>
            <person name="Lim S.K."/>
            <person name="Park H.K."/>
            <person name="Lee C."/>
            <person name="Kim J.Y."/>
            <person name="Lee M.A."/>
            <person name="Choi H.J."/>
        </authorList>
    </citation>
    <scope>NUCLEOTIDE SEQUENCE [LARGE SCALE GENOMIC DNA]</scope>
    <source>
        <strain evidence="2 3">NKC1-1</strain>
    </source>
</reference>
<keyword evidence="1" id="KW-1133">Transmembrane helix</keyword>
<dbReference type="AlphaFoldDB" id="A0A345BZP0"/>
<evidence type="ECO:0000313" key="3">
    <source>
        <dbReference type="Proteomes" id="UP000252100"/>
    </source>
</evidence>
<protein>
    <submittedName>
        <fullName evidence="2">Uncharacterized protein</fullName>
    </submittedName>
</protein>
<feature type="transmembrane region" description="Helical" evidence="1">
    <location>
        <begin position="6"/>
        <end position="35"/>
    </location>
</feature>
<dbReference type="Proteomes" id="UP000252100">
    <property type="component" value="Chromosome"/>
</dbReference>
<name>A0A345BZP0_9BACI</name>
<dbReference type="KEGG" id="rue:DT065_10575"/>
<evidence type="ECO:0000313" key="2">
    <source>
        <dbReference type="EMBL" id="AXF56421.1"/>
    </source>
</evidence>
<dbReference type="EMBL" id="CP031092">
    <property type="protein sequence ID" value="AXF56421.1"/>
    <property type="molecule type" value="Genomic_DNA"/>
</dbReference>
<dbReference type="RefSeq" id="WP_114373193.1">
    <property type="nucleotide sequence ID" value="NZ_CP031092.1"/>
</dbReference>
<gene>
    <name evidence="2" type="ORF">DT065_10575</name>
</gene>
<sequence length="68" mass="7740">MFKHIGVAAIILAVLVAFFHMISGIILFGTALCLFSIHYFKQTKRDWFVAIVYVLLGMTLIVLSFLYL</sequence>
<feature type="transmembrane region" description="Helical" evidence="1">
    <location>
        <begin position="47"/>
        <end position="67"/>
    </location>
</feature>
<keyword evidence="1" id="KW-0472">Membrane</keyword>
<dbReference type="OrthoDB" id="9869904at2"/>
<accession>A0A345BZP0</accession>
<proteinExistence type="predicted"/>
<organism evidence="2 3">
    <name type="scientific">Salicibibacter kimchii</name>
    <dbReference type="NCBI Taxonomy" id="2099786"/>
    <lineage>
        <taxon>Bacteria</taxon>
        <taxon>Bacillati</taxon>
        <taxon>Bacillota</taxon>
        <taxon>Bacilli</taxon>
        <taxon>Bacillales</taxon>
        <taxon>Bacillaceae</taxon>
        <taxon>Salicibibacter</taxon>
    </lineage>
</organism>